<organism evidence="2">
    <name type="scientific">viral metagenome</name>
    <dbReference type="NCBI Taxonomy" id="1070528"/>
    <lineage>
        <taxon>unclassified sequences</taxon>
        <taxon>metagenomes</taxon>
        <taxon>organismal metagenomes</taxon>
    </lineage>
</organism>
<feature type="transmembrane region" description="Helical" evidence="1">
    <location>
        <begin position="17"/>
        <end position="36"/>
    </location>
</feature>
<reference evidence="2" key="1">
    <citation type="journal article" date="2020" name="Nature">
        <title>Giant virus diversity and host interactions through global metagenomics.</title>
        <authorList>
            <person name="Schulz F."/>
            <person name="Roux S."/>
            <person name="Paez-Espino D."/>
            <person name="Jungbluth S."/>
            <person name="Walsh D.A."/>
            <person name="Denef V.J."/>
            <person name="McMahon K.D."/>
            <person name="Konstantinidis K.T."/>
            <person name="Eloe-Fadrosh E.A."/>
            <person name="Kyrpides N.C."/>
            <person name="Woyke T."/>
        </authorList>
    </citation>
    <scope>NUCLEOTIDE SEQUENCE</scope>
    <source>
        <strain evidence="2">GVMAG-M-3300023179-82</strain>
    </source>
</reference>
<name>A0A6C0H842_9ZZZZ</name>
<evidence type="ECO:0000313" key="2">
    <source>
        <dbReference type="EMBL" id="QHT76674.1"/>
    </source>
</evidence>
<evidence type="ECO:0000256" key="1">
    <source>
        <dbReference type="SAM" id="Phobius"/>
    </source>
</evidence>
<accession>A0A6C0H842</accession>
<keyword evidence="1" id="KW-0812">Transmembrane</keyword>
<protein>
    <submittedName>
        <fullName evidence="2">Uncharacterized protein</fullName>
    </submittedName>
</protein>
<dbReference type="AlphaFoldDB" id="A0A6C0H842"/>
<dbReference type="EMBL" id="MN739899">
    <property type="protein sequence ID" value="QHT76674.1"/>
    <property type="molecule type" value="Genomic_DNA"/>
</dbReference>
<keyword evidence="1" id="KW-0472">Membrane</keyword>
<keyword evidence="1" id="KW-1133">Transmembrane helix</keyword>
<proteinExistence type="predicted"/>
<sequence length="43" mass="5519">MLLFNIFINGNYNYFKVYFWLNIFNNSFDNFIIMFYNNYKRNK</sequence>